<evidence type="ECO:0000256" key="2">
    <source>
        <dbReference type="ARBA" id="ARBA00011123"/>
    </source>
</evidence>
<protein>
    <recommendedName>
        <fullName evidence="6">Aspartyl/glutamyl-tRNA(Asn/Gln) amidotransferase subunit C</fullName>
        <shortName evidence="6">Asp/Glu-ADT subunit C</shortName>
        <ecNumber evidence="6">6.3.5.-</ecNumber>
    </recommendedName>
</protein>
<dbReference type="NCBIfam" id="TIGR00135">
    <property type="entry name" value="gatC"/>
    <property type="match status" value="1"/>
</dbReference>
<keyword evidence="8" id="KW-1185">Reference proteome</keyword>
<comment type="catalytic activity">
    <reaction evidence="4 6">
        <text>L-aspartyl-tRNA(Asn) + L-glutamine + ATP + H2O = L-asparaginyl-tRNA(Asn) + L-glutamate + ADP + phosphate + 2 H(+)</text>
        <dbReference type="Rhea" id="RHEA:14513"/>
        <dbReference type="Rhea" id="RHEA-COMP:9674"/>
        <dbReference type="Rhea" id="RHEA-COMP:9677"/>
        <dbReference type="ChEBI" id="CHEBI:15377"/>
        <dbReference type="ChEBI" id="CHEBI:15378"/>
        <dbReference type="ChEBI" id="CHEBI:29985"/>
        <dbReference type="ChEBI" id="CHEBI:30616"/>
        <dbReference type="ChEBI" id="CHEBI:43474"/>
        <dbReference type="ChEBI" id="CHEBI:58359"/>
        <dbReference type="ChEBI" id="CHEBI:78515"/>
        <dbReference type="ChEBI" id="CHEBI:78516"/>
        <dbReference type="ChEBI" id="CHEBI:456216"/>
    </reaction>
</comment>
<dbReference type="Proteomes" id="UP001597191">
    <property type="component" value="Unassembled WGS sequence"/>
</dbReference>
<dbReference type="PANTHER" id="PTHR15004:SF0">
    <property type="entry name" value="GLUTAMYL-TRNA(GLN) AMIDOTRANSFERASE SUBUNIT C, MITOCHONDRIAL"/>
    <property type="match status" value="1"/>
</dbReference>
<dbReference type="RefSeq" id="WP_125650657.1">
    <property type="nucleotide sequence ID" value="NZ_JBHTOH010000022.1"/>
</dbReference>
<comment type="subunit">
    <text evidence="2 6">Heterotrimer of A, B and C subunits.</text>
</comment>
<evidence type="ECO:0000313" key="8">
    <source>
        <dbReference type="Proteomes" id="UP001597191"/>
    </source>
</evidence>
<evidence type="ECO:0000256" key="1">
    <source>
        <dbReference type="ARBA" id="ARBA00010757"/>
    </source>
</evidence>
<comment type="function">
    <text evidence="3 6">Allows the formation of correctly charged Asn-tRNA(Asn) or Gln-tRNA(Gln) through the transamidation of misacylated Asp-tRNA(Asn) or Glu-tRNA(Gln) in organisms which lack either or both of asparaginyl-tRNA or glutaminyl-tRNA synthetases. The reaction takes place in the presence of glutamine and ATP through an activated phospho-Asp-tRNA(Asn) or phospho-Glu-tRNA(Gln).</text>
</comment>
<comment type="catalytic activity">
    <reaction evidence="5 6">
        <text>L-glutamyl-tRNA(Gln) + L-glutamine + ATP + H2O = L-glutaminyl-tRNA(Gln) + L-glutamate + ADP + phosphate + H(+)</text>
        <dbReference type="Rhea" id="RHEA:17521"/>
        <dbReference type="Rhea" id="RHEA-COMP:9681"/>
        <dbReference type="Rhea" id="RHEA-COMP:9684"/>
        <dbReference type="ChEBI" id="CHEBI:15377"/>
        <dbReference type="ChEBI" id="CHEBI:15378"/>
        <dbReference type="ChEBI" id="CHEBI:29985"/>
        <dbReference type="ChEBI" id="CHEBI:30616"/>
        <dbReference type="ChEBI" id="CHEBI:43474"/>
        <dbReference type="ChEBI" id="CHEBI:58359"/>
        <dbReference type="ChEBI" id="CHEBI:78520"/>
        <dbReference type="ChEBI" id="CHEBI:78521"/>
        <dbReference type="ChEBI" id="CHEBI:456216"/>
    </reaction>
</comment>
<comment type="caution">
    <text evidence="7">The sequence shown here is derived from an EMBL/GenBank/DDBJ whole genome shotgun (WGS) entry which is preliminary data.</text>
</comment>
<organism evidence="7 8">
    <name type="scientific">Lapidilactobacillus gannanensis</name>
    <dbReference type="NCBI Taxonomy" id="2486002"/>
    <lineage>
        <taxon>Bacteria</taxon>
        <taxon>Bacillati</taxon>
        <taxon>Bacillota</taxon>
        <taxon>Bacilli</taxon>
        <taxon>Lactobacillales</taxon>
        <taxon>Lactobacillaceae</taxon>
        <taxon>Lapidilactobacillus</taxon>
    </lineage>
</organism>
<keyword evidence="6" id="KW-0436">Ligase</keyword>
<keyword evidence="6" id="KW-0547">Nucleotide-binding</keyword>
<reference evidence="8" key="1">
    <citation type="journal article" date="2019" name="Int. J. Syst. Evol. Microbiol.">
        <title>The Global Catalogue of Microorganisms (GCM) 10K type strain sequencing project: providing services to taxonomists for standard genome sequencing and annotation.</title>
        <authorList>
            <consortium name="The Broad Institute Genomics Platform"/>
            <consortium name="The Broad Institute Genome Sequencing Center for Infectious Disease"/>
            <person name="Wu L."/>
            <person name="Ma J."/>
        </authorList>
    </citation>
    <scope>NUCLEOTIDE SEQUENCE [LARGE SCALE GENOMIC DNA]</scope>
    <source>
        <strain evidence="8">CCM 8937</strain>
    </source>
</reference>
<comment type="similarity">
    <text evidence="1 6">Belongs to the GatC family.</text>
</comment>
<accession>A0ABW4BP27</accession>
<dbReference type="HAMAP" id="MF_00122">
    <property type="entry name" value="GatC"/>
    <property type="match status" value="1"/>
</dbReference>
<evidence type="ECO:0000256" key="4">
    <source>
        <dbReference type="ARBA" id="ARBA00047380"/>
    </source>
</evidence>
<keyword evidence="6" id="KW-0648">Protein biosynthesis</keyword>
<name>A0ABW4BP27_9LACO</name>
<dbReference type="Gene3D" id="1.10.20.60">
    <property type="entry name" value="Glu-tRNAGln amidotransferase C subunit, N-terminal domain"/>
    <property type="match status" value="1"/>
</dbReference>
<dbReference type="EMBL" id="JBHTOH010000022">
    <property type="protein sequence ID" value="MFD1410687.1"/>
    <property type="molecule type" value="Genomic_DNA"/>
</dbReference>
<dbReference type="SUPFAM" id="SSF141000">
    <property type="entry name" value="Glu-tRNAGln amidotransferase C subunit"/>
    <property type="match status" value="1"/>
</dbReference>
<dbReference type="Pfam" id="PF02686">
    <property type="entry name" value="GatC"/>
    <property type="match status" value="1"/>
</dbReference>
<dbReference type="PANTHER" id="PTHR15004">
    <property type="entry name" value="GLUTAMYL-TRNA(GLN) AMIDOTRANSFERASE SUBUNIT C, MITOCHONDRIAL"/>
    <property type="match status" value="1"/>
</dbReference>
<evidence type="ECO:0000256" key="5">
    <source>
        <dbReference type="ARBA" id="ARBA00047913"/>
    </source>
</evidence>
<sequence>MISKDQVAHVAELARLSFTDAELAHFTTQLDQIIVMEHALAEVPTDGVAPTTQLTDTENVFRDDVPVTDGPSRDELLQNVPESKDGLIKVPSIIDKGEADA</sequence>
<dbReference type="InterPro" id="IPR003837">
    <property type="entry name" value="GatC"/>
</dbReference>
<dbReference type="EC" id="6.3.5.-" evidence="6"/>
<dbReference type="InterPro" id="IPR036113">
    <property type="entry name" value="Asp/Glu-ADT_sf_sub_c"/>
</dbReference>
<keyword evidence="6" id="KW-0067">ATP-binding</keyword>
<gene>
    <name evidence="6 7" type="primary">gatC</name>
    <name evidence="7" type="ORF">ACFQ4R_03535</name>
</gene>
<evidence type="ECO:0000256" key="6">
    <source>
        <dbReference type="HAMAP-Rule" id="MF_00122"/>
    </source>
</evidence>
<evidence type="ECO:0000313" key="7">
    <source>
        <dbReference type="EMBL" id="MFD1410687.1"/>
    </source>
</evidence>
<evidence type="ECO:0000256" key="3">
    <source>
        <dbReference type="ARBA" id="ARBA00024799"/>
    </source>
</evidence>
<proteinExistence type="inferred from homology"/>